<dbReference type="Proteomes" id="UP000440668">
    <property type="component" value="Unassembled WGS sequence"/>
</dbReference>
<feature type="compositionally biased region" description="Pro residues" evidence="1">
    <location>
        <begin position="33"/>
        <end position="46"/>
    </location>
</feature>
<name>A0A6N7ZLQ5_9MICO</name>
<keyword evidence="2" id="KW-0472">Membrane</keyword>
<evidence type="ECO:0000313" key="4">
    <source>
        <dbReference type="Proteomes" id="UP000440668"/>
    </source>
</evidence>
<reference evidence="3 4" key="1">
    <citation type="submission" date="2019-11" db="EMBL/GenBank/DDBJ databases">
        <title>Cellulosimicrobium composti sp. nov. isolated from a compost.</title>
        <authorList>
            <person name="Yang Y."/>
        </authorList>
    </citation>
    <scope>NUCLEOTIDE SEQUENCE [LARGE SCALE GENOMIC DNA]</scope>
    <source>
        <strain evidence="3 4">BIT-GX5</strain>
    </source>
</reference>
<dbReference type="EMBL" id="WMKA01000049">
    <property type="protein sequence ID" value="MTG90454.1"/>
    <property type="molecule type" value="Genomic_DNA"/>
</dbReference>
<comment type="caution">
    <text evidence="3">The sequence shown here is derived from an EMBL/GenBank/DDBJ whole genome shotgun (WGS) entry which is preliminary data.</text>
</comment>
<accession>A0A6N7ZLQ5</accession>
<dbReference type="AlphaFoldDB" id="A0A6N7ZLQ5"/>
<feature type="transmembrane region" description="Helical" evidence="2">
    <location>
        <begin position="209"/>
        <end position="235"/>
    </location>
</feature>
<evidence type="ECO:0000256" key="1">
    <source>
        <dbReference type="SAM" id="MobiDB-lite"/>
    </source>
</evidence>
<dbReference type="RefSeq" id="WP_155099934.1">
    <property type="nucleotide sequence ID" value="NZ_WMKA01000049.1"/>
</dbReference>
<feature type="region of interest" description="Disordered" evidence="1">
    <location>
        <begin position="1"/>
        <end position="50"/>
    </location>
</feature>
<keyword evidence="2" id="KW-1133">Transmembrane helix</keyword>
<feature type="transmembrane region" description="Helical" evidence="2">
    <location>
        <begin position="51"/>
        <end position="72"/>
    </location>
</feature>
<sequence length="239" mass="23625">MTYPPGPPAPPPGPQGPYPAPGYPGPGYAGLPAPYPGAAPRPPRPPRSTKGATALVVVGAVVMVLALVAGVLGATTFVRALPTGVVDAAGRPGSAALASGDVPGEAEVDLVGGQPYTVWAVRPAGDDGFSVADVTVTCPDGELGVGWPGVTGNAGLGAYEATTVAEVSAATSQRCTVAVAAGSSDPGTTFVVTEGWRFGEFFTTIGGTILLWFVAVGGGLLGVGLLIGGIVWRVLARRP</sequence>
<feature type="compositionally biased region" description="Pro residues" evidence="1">
    <location>
        <begin position="1"/>
        <end position="24"/>
    </location>
</feature>
<gene>
    <name evidence="3" type="ORF">GJV82_16155</name>
</gene>
<protein>
    <submittedName>
        <fullName evidence="3">Uncharacterized protein</fullName>
    </submittedName>
</protein>
<proteinExistence type="predicted"/>
<organism evidence="3 4">
    <name type="scientific">Cellulosimicrobium composti</name>
    <dbReference type="NCBI Taxonomy" id="2672572"/>
    <lineage>
        <taxon>Bacteria</taxon>
        <taxon>Bacillati</taxon>
        <taxon>Actinomycetota</taxon>
        <taxon>Actinomycetes</taxon>
        <taxon>Micrococcales</taxon>
        <taxon>Promicromonosporaceae</taxon>
        <taxon>Cellulosimicrobium</taxon>
    </lineage>
</organism>
<keyword evidence="2" id="KW-0812">Transmembrane</keyword>
<evidence type="ECO:0000256" key="2">
    <source>
        <dbReference type="SAM" id="Phobius"/>
    </source>
</evidence>
<evidence type="ECO:0000313" key="3">
    <source>
        <dbReference type="EMBL" id="MTG90454.1"/>
    </source>
</evidence>